<organism evidence="1 2">
    <name type="scientific">Corchorus olitorius</name>
    <dbReference type="NCBI Taxonomy" id="93759"/>
    <lineage>
        <taxon>Eukaryota</taxon>
        <taxon>Viridiplantae</taxon>
        <taxon>Streptophyta</taxon>
        <taxon>Embryophyta</taxon>
        <taxon>Tracheophyta</taxon>
        <taxon>Spermatophyta</taxon>
        <taxon>Magnoliopsida</taxon>
        <taxon>eudicotyledons</taxon>
        <taxon>Gunneridae</taxon>
        <taxon>Pentapetalae</taxon>
        <taxon>rosids</taxon>
        <taxon>malvids</taxon>
        <taxon>Malvales</taxon>
        <taxon>Malvaceae</taxon>
        <taxon>Grewioideae</taxon>
        <taxon>Apeibeae</taxon>
        <taxon>Corchorus</taxon>
    </lineage>
</organism>
<comment type="caution">
    <text evidence="1">The sequence shown here is derived from an EMBL/GenBank/DDBJ whole genome shotgun (WGS) entry which is preliminary data.</text>
</comment>
<sequence length="52" mass="5735">METIIFQTNSNEESKVSNGRWYGANQLLILQVQNDYSSIGPAACDTKPAAEM</sequence>
<dbReference type="AlphaFoldDB" id="A0A1R3JRD3"/>
<name>A0A1R3JRD3_9ROSI</name>
<reference evidence="2" key="1">
    <citation type="submission" date="2013-09" db="EMBL/GenBank/DDBJ databases">
        <title>Corchorus olitorius genome sequencing.</title>
        <authorList>
            <person name="Alam M."/>
            <person name="Haque M.S."/>
            <person name="Islam M.S."/>
            <person name="Emdad E.M."/>
            <person name="Islam M.M."/>
            <person name="Ahmed B."/>
            <person name="Halim A."/>
            <person name="Hossen Q.M.M."/>
            <person name="Hossain M.Z."/>
            <person name="Ahmed R."/>
            <person name="Khan M.M."/>
            <person name="Islam R."/>
            <person name="Rashid M.M."/>
            <person name="Khan S.A."/>
            <person name="Rahman M.S."/>
            <person name="Alam M."/>
            <person name="Yahiya A.S."/>
            <person name="Khan M.S."/>
            <person name="Azam M.S."/>
            <person name="Haque T."/>
            <person name="Lashkar M.Z.H."/>
            <person name="Akhand A.I."/>
            <person name="Morshed G."/>
            <person name="Roy S."/>
            <person name="Uddin K.S."/>
            <person name="Rabeya T."/>
            <person name="Hossain A.S."/>
            <person name="Chowdhury A."/>
            <person name="Snigdha A.R."/>
            <person name="Mortoza M.S."/>
            <person name="Matin S.A."/>
            <person name="Hoque S.M.E."/>
            <person name="Islam M.K."/>
            <person name="Roy D.K."/>
            <person name="Haider R."/>
            <person name="Moosa M.M."/>
            <person name="Elias S.M."/>
            <person name="Hasan A.M."/>
            <person name="Jahan S."/>
            <person name="Shafiuddin M."/>
            <person name="Mahmood N."/>
            <person name="Shommy N.S."/>
        </authorList>
    </citation>
    <scope>NUCLEOTIDE SEQUENCE [LARGE SCALE GENOMIC DNA]</scope>
    <source>
        <strain evidence="2">cv. O-4</strain>
    </source>
</reference>
<protein>
    <submittedName>
        <fullName evidence="1">Leucine-rich repeat receptor-like serine/threonine-protein kinase</fullName>
    </submittedName>
</protein>
<proteinExistence type="predicted"/>
<keyword evidence="1" id="KW-0418">Kinase</keyword>
<dbReference type="GO" id="GO:0016301">
    <property type="term" value="F:kinase activity"/>
    <property type="evidence" value="ECO:0007669"/>
    <property type="project" value="UniProtKB-KW"/>
</dbReference>
<keyword evidence="2" id="KW-1185">Reference proteome</keyword>
<evidence type="ECO:0000313" key="1">
    <source>
        <dbReference type="EMBL" id="OMO97439.1"/>
    </source>
</evidence>
<gene>
    <name evidence="1" type="ORF">COLO4_14620</name>
</gene>
<evidence type="ECO:0000313" key="2">
    <source>
        <dbReference type="Proteomes" id="UP000187203"/>
    </source>
</evidence>
<keyword evidence="1" id="KW-0808">Transferase</keyword>
<keyword evidence="1" id="KW-0675">Receptor</keyword>
<dbReference type="EMBL" id="AWUE01015443">
    <property type="protein sequence ID" value="OMO97439.1"/>
    <property type="molecule type" value="Genomic_DNA"/>
</dbReference>
<accession>A0A1R3JRD3</accession>
<dbReference type="Proteomes" id="UP000187203">
    <property type="component" value="Unassembled WGS sequence"/>
</dbReference>